<dbReference type="Gene3D" id="3.20.20.70">
    <property type="entry name" value="Aldolase class I"/>
    <property type="match status" value="1"/>
</dbReference>
<dbReference type="PANTHER" id="PTHR11228:SF7">
    <property type="entry name" value="PQQA PEPTIDE CYCLASE"/>
    <property type="match status" value="1"/>
</dbReference>
<dbReference type="SUPFAM" id="SSF102114">
    <property type="entry name" value="Radical SAM enzymes"/>
    <property type="match status" value="1"/>
</dbReference>
<accession>A0A9D2NVY0</accession>
<dbReference type="CDD" id="cd01335">
    <property type="entry name" value="Radical_SAM"/>
    <property type="match status" value="1"/>
</dbReference>
<dbReference type="InterPro" id="IPR050377">
    <property type="entry name" value="Radical_SAM_PqqE_MftC-like"/>
</dbReference>
<dbReference type="Pfam" id="PF04055">
    <property type="entry name" value="Radical_SAM"/>
    <property type="match status" value="1"/>
</dbReference>
<dbReference type="InterPro" id="IPR013785">
    <property type="entry name" value="Aldolase_TIM"/>
</dbReference>
<dbReference type="SFLD" id="SFLDG01067">
    <property type="entry name" value="SPASM/twitch_domain_containing"/>
    <property type="match status" value="1"/>
</dbReference>
<dbReference type="PANTHER" id="PTHR11228">
    <property type="entry name" value="RADICAL SAM DOMAIN PROTEIN"/>
    <property type="match status" value="1"/>
</dbReference>
<dbReference type="SFLD" id="SFLDS00029">
    <property type="entry name" value="Radical_SAM"/>
    <property type="match status" value="1"/>
</dbReference>
<name>A0A9D2NVY0_9FIRM</name>
<dbReference type="GO" id="GO:0046872">
    <property type="term" value="F:metal ion binding"/>
    <property type="evidence" value="ECO:0007669"/>
    <property type="project" value="UniProtKB-KW"/>
</dbReference>
<feature type="domain" description="Radical SAM core" evidence="5">
    <location>
        <begin position="16"/>
        <end position="235"/>
    </location>
</feature>
<dbReference type="GO" id="GO:0003824">
    <property type="term" value="F:catalytic activity"/>
    <property type="evidence" value="ECO:0007669"/>
    <property type="project" value="InterPro"/>
</dbReference>
<evidence type="ECO:0000313" key="6">
    <source>
        <dbReference type="EMBL" id="HJC37833.1"/>
    </source>
</evidence>
<dbReference type="EMBL" id="DWWK01000022">
    <property type="protein sequence ID" value="HJC37833.1"/>
    <property type="molecule type" value="Genomic_DNA"/>
</dbReference>
<dbReference type="InterPro" id="IPR007197">
    <property type="entry name" value="rSAM"/>
</dbReference>
<dbReference type="AlphaFoldDB" id="A0A9D2NVY0"/>
<reference evidence="6" key="1">
    <citation type="journal article" date="2021" name="PeerJ">
        <title>Extensive microbial diversity within the chicken gut microbiome revealed by metagenomics and culture.</title>
        <authorList>
            <person name="Gilroy R."/>
            <person name="Ravi A."/>
            <person name="Getino M."/>
            <person name="Pursley I."/>
            <person name="Horton D.L."/>
            <person name="Alikhan N.F."/>
            <person name="Baker D."/>
            <person name="Gharbi K."/>
            <person name="Hall N."/>
            <person name="Watson M."/>
            <person name="Adriaenssens E.M."/>
            <person name="Foster-Nyarko E."/>
            <person name="Jarju S."/>
            <person name="Secka A."/>
            <person name="Antonio M."/>
            <person name="Oren A."/>
            <person name="Chaudhuri R.R."/>
            <person name="La Ragione R."/>
            <person name="Hildebrand F."/>
            <person name="Pallen M.J."/>
        </authorList>
    </citation>
    <scope>NUCLEOTIDE SEQUENCE</scope>
    <source>
        <strain evidence="6">ChiGjej1B1-1692</strain>
    </source>
</reference>
<dbReference type="Proteomes" id="UP000823894">
    <property type="component" value="Unassembled WGS sequence"/>
</dbReference>
<sequence>MELTYEKYLIERAARGQIPLNASLELLPVCNMNCDMCYVRLSREEMERQGRLRRADEWLALADQMKEAGTLFVLLTGGEPLLYPGFREVYLGLGKMGMILTVNTNGTLLDEGWADFFAQHPPRRMNITLYGADEEAYEKLCHYPGGFEKTIRAIRLLRARNVDVKINGSLVRANEGNIKRIVDIAEKLDAAVNIDTYMYPAVRERHRPFDQQSRLLPEAAAQGRMSFLRAVLPKENYLAAAKEKVTIVSETGAGERTPGEMQCQAGRSSFTVNWQGYMRPCVMLTEPSLSVFSMDFMAAWRQLAEITAQIRLSSECSACRMRRICQNCAACAKLETGRCDGIPEYMCRYTEETLRLSEEAIEAEAGADDREGDGIYEI</sequence>
<evidence type="ECO:0000256" key="4">
    <source>
        <dbReference type="ARBA" id="ARBA00023014"/>
    </source>
</evidence>
<evidence type="ECO:0000259" key="5">
    <source>
        <dbReference type="PROSITE" id="PS51918"/>
    </source>
</evidence>
<evidence type="ECO:0000313" key="7">
    <source>
        <dbReference type="Proteomes" id="UP000823894"/>
    </source>
</evidence>
<gene>
    <name evidence="6" type="ORF">H9757_02020</name>
</gene>
<evidence type="ECO:0000256" key="3">
    <source>
        <dbReference type="ARBA" id="ARBA00023004"/>
    </source>
</evidence>
<reference evidence="6" key="2">
    <citation type="submission" date="2021-04" db="EMBL/GenBank/DDBJ databases">
        <authorList>
            <person name="Gilroy R."/>
        </authorList>
    </citation>
    <scope>NUCLEOTIDE SEQUENCE</scope>
    <source>
        <strain evidence="6">ChiGjej1B1-1692</strain>
    </source>
</reference>
<keyword evidence="3" id="KW-0408">Iron</keyword>
<organism evidence="6 7">
    <name type="scientific">Candidatus Mediterraneibacter faecigallinarum</name>
    <dbReference type="NCBI Taxonomy" id="2838669"/>
    <lineage>
        <taxon>Bacteria</taxon>
        <taxon>Bacillati</taxon>
        <taxon>Bacillota</taxon>
        <taxon>Clostridia</taxon>
        <taxon>Lachnospirales</taxon>
        <taxon>Lachnospiraceae</taxon>
        <taxon>Mediterraneibacter</taxon>
    </lineage>
</organism>
<dbReference type="InterPro" id="IPR058240">
    <property type="entry name" value="rSAM_sf"/>
</dbReference>
<protein>
    <submittedName>
        <fullName evidence="6">Radical SAM protein</fullName>
    </submittedName>
</protein>
<keyword evidence="1" id="KW-0949">S-adenosyl-L-methionine</keyword>
<dbReference type="GO" id="GO:0051536">
    <property type="term" value="F:iron-sulfur cluster binding"/>
    <property type="evidence" value="ECO:0007669"/>
    <property type="project" value="UniProtKB-KW"/>
</dbReference>
<dbReference type="SFLD" id="SFLDG01386">
    <property type="entry name" value="main_SPASM_domain-containing"/>
    <property type="match status" value="1"/>
</dbReference>
<keyword evidence="2" id="KW-0479">Metal-binding</keyword>
<dbReference type="PROSITE" id="PS51918">
    <property type="entry name" value="RADICAL_SAM"/>
    <property type="match status" value="1"/>
</dbReference>
<evidence type="ECO:0000256" key="1">
    <source>
        <dbReference type="ARBA" id="ARBA00022691"/>
    </source>
</evidence>
<proteinExistence type="predicted"/>
<keyword evidence="4" id="KW-0411">Iron-sulfur</keyword>
<comment type="caution">
    <text evidence="6">The sequence shown here is derived from an EMBL/GenBank/DDBJ whole genome shotgun (WGS) entry which is preliminary data.</text>
</comment>
<evidence type="ECO:0000256" key="2">
    <source>
        <dbReference type="ARBA" id="ARBA00022723"/>
    </source>
</evidence>